<proteinExistence type="predicted"/>
<comment type="caution">
    <text evidence="1">The sequence shown here is derived from an EMBL/GenBank/DDBJ whole genome shotgun (WGS) entry which is preliminary data.</text>
</comment>
<reference evidence="1" key="1">
    <citation type="journal article" date="2025" name="Int. J. Syst. Evol. Microbiol.">
        <title>Inconstantimicrobium mannanitabidum sp. nov., a novel member of the family Clostridiaceae isolated from anoxic soil under the treatment of reductive soil disinfestation.</title>
        <authorList>
            <person name="Ueki A."/>
            <person name="Tonouchi A."/>
            <person name="Honma S."/>
            <person name="Kaku N."/>
            <person name="Ueki K."/>
        </authorList>
    </citation>
    <scope>NUCLEOTIDE SEQUENCE</scope>
    <source>
        <strain evidence="1">TW13</strain>
    </source>
</reference>
<evidence type="ECO:0000313" key="2">
    <source>
        <dbReference type="Proteomes" id="UP001058074"/>
    </source>
</evidence>
<name>A0ACB5R745_9CLOT</name>
<dbReference type="EMBL" id="BROD01000001">
    <property type="protein sequence ID" value="GKX64930.1"/>
    <property type="molecule type" value="Genomic_DNA"/>
</dbReference>
<accession>A0ACB5R745</accession>
<dbReference type="Proteomes" id="UP001058074">
    <property type="component" value="Unassembled WGS sequence"/>
</dbReference>
<keyword evidence="1" id="KW-0808">Transferase</keyword>
<keyword evidence="1" id="KW-0489">Methyltransferase</keyword>
<protein>
    <submittedName>
        <fullName evidence="1">Release factor glutamine methyltransferase</fullName>
    </submittedName>
</protein>
<organism evidence="1 2">
    <name type="scientific">Inconstantimicrobium mannanitabidum</name>
    <dbReference type="NCBI Taxonomy" id="1604901"/>
    <lineage>
        <taxon>Bacteria</taxon>
        <taxon>Bacillati</taxon>
        <taxon>Bacillota</taxon>
        <taxon>Clostridia</taxon>
        <taxon>Eubacteriales</taxon>
        <taxon>Clostridiaceae</taxon>
        <taxon>Inconstantimicrobium</taxon>
    </lineage>
</organism>
<evidence type="ECO:0000313" key="1">
    <source>
        <dbReference type="EMBL" id="GKX64930.1"/>
    </source>
</evidence>
<gene>
    <name evidence="1" type="primary">prmC</name>
    <name evidence="1" type="ORF">rsdtw13_01880</name>
</gene>
<keyword evidence="2" id="KW-1185">Reference proteome</keyword>
<sequence length="290" mass="33502">MSNIITIRELIQLGINELKQVDIETYNLDTYLLLGKVLNKDRVYLIINGDKEVEEQEKKEYIKLLHMRKDRMPMQYILGNVEFMGLDFLVKDGVLIPRGDTEVLVEEVLSEIDEEDDINVLDMCSGSGAIGLSIAYYRKNITVHLVDLYPIPQEVTVENIKRLNLEKRARFIKSDLLSEIKKQHLKYDIIVSNPPYIKEEVIDSLMDDVKNYEPHTALSGGEDGLIFYKRIIEECKEVLIGKRILAFEIGYDQGKDVEQLMYEQGFRNIKIVKDLAGLERTVIGNLPKDY</sequence>